<reference evidence="1 2" key="1">
    <citation type="journal article" date="2023" name="Hortic Res">
        <title>Pangenome of water caltrop reveals structural variations and asymmetric subgenome divergence after allopolyploidization.</title>
        <authorList>
            <person name="Zhang X."/>
            <person name="Chen Y."/>
            <person name="Wang L."/>
            <person name="Yuan Y."/>
            <person name="Fang M."/>
            <person name="Shi L."/>
            <person name="Lu R."/>
            <person name="Comes H.P."/>
            <person name="Ma Y."/>
            <person name="Chen Y."/>
            <person name="Huang G."/>
            <person name="Zhou Y."/>
            <person name="Zheng Z."/>
            <person name="Qiu Y."/>
        </authorList>
    </citation>
    <scope>NUCLEOTIDE SEQUENCE [LARGE SCALE GENOMIC DNA]</scope>
    <source>
        <strain evidence="1">F231</strain>
    </source>
</reference>
<evidence type="ECO:0000313" key="1">
    <source>
        <dbReference type="EMBL" id="KAK4797975.1"/>
    </source>
</evidence>
<evidence type="ECO:0000313" key="2">
    <source>
        <dbReference type="Proteomes" id="UP001346149"/>
    </source>
</evidence>
<sequence>MLFNCAQNRSLITSPTRLSLVPPPCTCMAPGLDARAVSSLFLVLSSRKREDGLTVKSAVLDPGSTLEDDGSGKSSGTIRTLQLGVMFGV</sequence>
<organism evidence="1 2">
    <name type="scientific">Trapa natans</name>
    <name type="common">Water chestnut</name>
    <dbReference type="NCBI Taxonomy" id="22666"/>
    <lineage>
        <taxon>Eukaryota</taxon>
        <taxon>Viridiplantae</taxon>
        <taxon>Streptophyta</taxon>
        <taxon>Embryophyta</taxon>
        <taxon>Tracheophyta</taxon>
        <taxon>Spermatophyta</taxon>
        <taxon>Magnoliopsida</taxon>
        <taxon>eudicotyledons</taxon>
        <taxon>Gunneridae</taxon>
        <taxon>Pentapetalae</taxon>
        <taxon>rosids</taxon>
        <taxon>malvids</taxon>
        <taxon>Myrtales</taxon>
        <taxon>Lythraceae</taxon>
        <taxon>Trapa</taxon>
    </lineage>
</organism>
<protein>
    <submittedName>
        <fullName evidence="1">Uncharacterized protein</fullName>
    </submittedName>
</protein>
<dbReference type="Proteomes" id="UP001346149">
    <property type="component" value="Unassembled WGS sequence"/>
</dbReference>
<gene>
    <name evidence="1" type="ORF">SAY86_030301</name>
</gene>
<accession>A0AAN7RDL4</accession>
<dbReference type="AlphaFoldDB" id="A0AAN7RDL4"/>
<keyword evidence="2" id="KW-1185">Reference proteome</keyword>
<dbReference type="EMBL" id="JAXQNO010000005">
    <property type="protein sequence ID" value="KAK4797975.1"/>
    <property type="molecule type" value="Genomic_DNA"/>
</dbReference>
<proteinExistence type="predicted"/>
<comment type="caution">
    <text evidence="1">The sequence shown here is derived from an EMBL/GenBank/DDBJ whole genome shotgun (WGS) entry which is preliminary data.</text>
</comment>
<name>A0AAN7RDL4_TRANT</name>